<comment type="subcellular location">
    <subcellularLocation>
        <location evidence="1">Cell membrane</location>
        <topology evidence="1">Multi-pass membrane protein</topology>
    </subcellularLocation>
</comment>
<evidence type="ECO:0000256" key="10">
    <source>
        <dbReference type="ARBA" id="ARBA00034269"/>
    </source>
</evidence>
<sequence>MFYTIGTQELTPVPGTQWLAGGGGVGTCTTDEWEELPAWLRRAAQHQSGAIHFCKLERYPRYLMGTLHVPAKRQPGQHLVLAFYMFDGHLLFWDDSGTVVNFLQRQLAQPLRGRMSAGRVLCEFLLWLVDEDLTYLEEQESRIEDLEEAVLAGERKQLGAEILAVKKETSHLYRYYSHLTDMGQRLQESCGSFFEAEDSTIFGLFADRAARLQSETQVQREYAAQVQELYQAQIGIRQNDIMKVLTIVTTIFLPLTLIAGWYGMNFLHMPELSWTYGYPAVIFVSILVVAGCICLFKSRKFW</sequence>
<comment type="similarity">
    <text evidence="2">Belongs to the CorA metal ion transporter (MIT) (TC 1.A.35) family.</text>
</comment>
<comment type="function">
    <text evidence="11">Mediates influx of magnesium ions. Alternates between open and closed states. Activated by low cytoplasmic Mg(2+) levels. Inactive when cytoplasmic Mg(2+) levels are high.</text>
</comment>
<gene>
    <name evidence="14" type="primary">corA</name>
    <name evidence="14" type="ORF">SAMEA3545359_00711</name>
</gene>
<feature type="transmembrane region" description="Helical" evidence="13">
    <location>
        <begin position="276"/>
        <end position="296"/>
    </location>
</feature>
<dbReference type="CDD" id="cd12826">
    <property type="entry name" value="EcCorA_ZntB-like_u1"/>
    <property type="match status" value="1"/>
</dbReference>
<reference evidence="14" key="1">
    <citation type="submission" date="2015-09" db="EMBL/GenBank/DDBJ databases">
        <authorList>
            <consortium name="Pathogen Informatics"/>
        </authorList>
    </citation>
    <scope>NUCLEOTIDE SEQUENCE</scope>
    <source>
        <strain evidence="14">2789STDY5834896</strain>
    </source>
</reference>
<dbReference type="PANTHER" id="PTHR46494">
    <property type="entry name" value="CORA FAMILY METAL ION TRANSPORTER (EUROFUNG)"/>
    <property type="match status" value="1"/>
</dbReference>
<evidence type="ECO:0000256" key="5">
    <source>
        <dbReference type="ARBA" id="ARBA00022692"/>
    </source>
</evidence>
<dbReference type="SUPFAM" id="SSF143865">
    <property type="entry name" value="CorA soluble domain-like"/>
    <property type="match status" value="1"/>
</dbReference>
<proteinExistence type="inferred from homology"/>
<evidence type="ECO:0000256" key="9">
    <source>
        <dbReference type="ARBA" id="ARBA00023136"/>
    </source>
</evidence>
<keyword evidence="12" id="KW-0175">Coiled coil</keyword>
<dbReference type="Gene3D" id="1.20.58.340">
    <property type="entry name" value="Magnesium transport protein CorA, transmembrane region"/>
    <property type="match status" value="2"/>
</dbReference>
<feature type="coiled-coil region" evidence="12">
    <location>
        <begin position="129"/>
        <end position="156"/>
    </location>
</feature>
<dbReference type="EMBL" id="FMHG01000001">
    <property type="protein sequence ID" value="SCJ53384.1"/>
    <property type="molecule type" value="Genomic_DNA"/>
</dbReference>
<dbReference type="InterPro" id="IPR045863">
    <property type="entry name" value="CorA_TM1_TM2"/>
</dbReference>
<dbReference type="FunFam" id="1.20.58.340:FF:000004">
    <property type="entry name" value="Magnesium transport protein CorA"/>
    <property type="match status" value="1"/>
</dbReference>
<evidence type="ECO:0000256" key="3">
    <source>
        <dbReference type="ARBA" id="ARBA00022448"/>
    </source>
</evidence>
<name>A0A1C6H6Q0_9FIRM</name>
<evidence type="ECO:0000256" key="12">
    <source>
        <dbReference type="SAM" id="Coils"/>
    </source>
</evidence>
<evidence type="ECO:0000256" key="6">
    <source>
        <dbReference type="ARBA" id="ARBA00022842"/>
    </source>
</evidence>
<dbReference type="PANTHER" id="PTHR46494:SF1">
    <property type="entry name" value="CORA FAMILY METAL ION TRANSPORTER (EUROFUNG)"/>
    <property type="match status" value="1"/>
</dbReference>
<keyword evidence="9 13" id="KW-0472">Membrane</keyword>
<evidence type="ECO:0000256" key="4">
    <source>
        <dbReference type="ARBA" id="ARBA00022475"/>
    </source>
</evidence>
<dbReference type="AlphaFoldDB" id="A0A1C6H6Q0"/>
<dbReference type="GO" id="GO:0015087">
    <property type="term" value="F:cobalt ion transmembrane transporter activity"/>
    <property type="evidence" value="ECO:0007669"/>
    <property type="project" value="TreeGrafter"/>
</dbReference>
<evidence type="ECO:0000256" key="13">
    <source>
        <dbReference type="SAM" id="Phobius"/>
    </source>
</evidence>
<dbReference type="GO" id="GO:0015095">
    <property type="term" value="F:magnesium ion transmembrane transporter activity"/>
    <property type="evidence" value="ECO:0007669"/>
    <property type="project" value="TreeGrafter"/>
</dbReference>
<keyword evidence="8" id="KW-0406">Ion transport</keyword>
<protein>
    <submittedName>
        <fullName evidence="14">Magnesium transport protein CorA</fullName>
    </submittedName>
</protein>
<evidence type="ECO:0000256" key="7">
    <source>
        <dbReference type="ARBA" id="ARBA00022989"/>
    </source>
</evidence>
<evidence type="ECO:0000256" key="11">
    <source>
        <dbReference type="ARBA" id="ARBA00045497"/>
    </source>
</evidence>
<accession>A0A1C6H6Q0</accession>
<evidence type="ECO:0000256" key="2">
    <source>
        <dbReference type="ARBA" id="ARBA00009765"/>
    </source>
</evidence>
<evidence type="ECO:0000256" key="8">
    <source>
        <dbReference type="ARBA" id="ARBA00023065"/>
    </source>
</evidence>
<evidence type="ECO:0000256" key="1">
    <source>
        <dbReference type="ARBA" id="ARBA00004651"/>
    </source>
</evidence>
<keyword evidence="4" id="KW-1003">Cell membrane</keyword>
<dbReference type="InterPro" id="IPR045861">
    <property type="entry name" value="CorA_cytoplasmic_dom"/>
</dbReference>
<dbReference type="GO" id="GO:0000287">
    <property type="term" value="F:magnesium ion binding"/>
    <property type="evidence" value="ECO:0007669"/>
    <property type="project" value="TreeGrafter"/>
</dbReference>
<feature type="transmembrane region" description="Helical" evidence="13">
    <location>
        <begin position="244"/>
        <end position="264"/>
    </location>
</feature>
<keyword evidence="3" id="KW-0813">Transport</keyword>
<keyword evidence="6" id="KW-0460">Magnesium</keyword>
<dbReference type="InterPro" id="IPR002523">
    <property type="entry name" value="MgTranspt_CorA/ZnTranspt_ZntB"/>
</dbReference>
<comment type="catalytic activity">
    <reaction evidence="10">
        <text>Mg(2+)(in) = Mg(2+)(out)</text>
        <dbReference type="Rhea" id="RHEA:29827"/>
        <dbReference type="ChEBI" id="CHEBI:18420"/>
    </reaction>
</comment>
<dbReference type="SUPFAM" id="SSF144083">
    <property type="entry name" value="Magnesium transport protein CorA, transmembrane region"/>
    <property type="match status" value="1"/>
</dbReference>
<keyword evidence="7 13" id="KW-1133">Transmembrane helix</keyword>
<keyword evidence="5 13" id="KW-0812">Transmembrane</keyword>
<organism evidence="14">
    <name type="scientific">uncultured Anaerotruncus sp</name>
    <dbReference type="NCBI Taxonomy" id="905011"/>
    <lineage>
        <taxon>Bacteria</taxon>
        <taxon>Bacillati</taxon>
        <taxon>Bacillota</taxon>
        <taxon>Clostridia</taxon>
        <taxon>Eubacteriales</taxon>
        <taxon>Oscillospiraceae</taxon>
        <taxon>Anaerotruncus</taxon>
        <taxon>environmental samples</taxon>
    </lineage>
</organism>
<evidence type="ECO:0000313" key="14">
    <source>
        <dbReference type="EMBL" id="SCJ53384.1"/>
    </source>
</evidence>
<dbReference type="GO" id="GO:0050897">
    <property type="term" value="F:cobalt ion binding"/>
    <property type="evidence" value="ECO:0007669"/>
    <property type="project" value="TreeGrafter"/>
</dbReference>
<dbReference type="GO" id="GO:0005886">
    <property type="term" value="C:plasma membrane"/>
    <property type="evidence" value="ECO:0007669"/>
    <property type="project" value="UniProtKB-SubCell"/>
</dbReference>
<dbReference type="Pfam" id="PF01544">
    <property type="entry name" value="CorA"/>
    <property type="match status" value="1"/>
</dbReference>